<dbReference type="Proteomes" id="UP001283361">
    <property type="component" value="Unassembled WGS sequence"/>
</dbReference>
<comment type="caution">
    <text evidence="2">The sequence shown here is derived from an EMBL/GenBank/DDBJ whole genome shotgun (WGS) entry which is preliminary data.</text>
</comment>
<name>A0AAE1BFK4_9GAST</name>
<reference evidence="2" key="1">
    <citation type="journal article" date="2023" name="G3 (Bethesda)">
        <title>A reference genome for the long-term kleptoplast-retaining sea slug Elysia crispata morphotype clarki.</title>
        <authorList>
            <person name="Eastman K.E."/>
            <person name="Pendleton A.L."/>
            <person name="Shaikh M.A."/>
            <person name="Suttiyut T."/>
            <person name="Ogas R."/>
            <person name="Tomko P."/>
            <person name="Gavelis G."/>
            <person name="Widhalm J.R."/>
            <person name="Wisecaver J.H."/>
        </authorList>
    </citation>
    <scope>NUCLEOTIDE SEQUENCE</scope>
    <source>
        <strain evidence="2">ECLA1</strain>
    </source>
</reference>
<organism evidence="2 3">
    <name type="scientific">Elysia crispata</name>
    <name type="common">lettuce slug</name>
    <dbReference type="NCBI Taxonomy" id="231223"/>
    <lineage>
        <taxon>Eukaryota</taxon>
        <taxon>Metazoa</taxon>
        <taxon>Spiralia</taxon>
        <taxon>Lophotrochozoa</taxon>
        <taxon>Mollusca</taxon>
        <taxon>Gastropoda</taxon>
        <taxon>Heterobranchia</taxon>
        <taxon>Euthyneura</taxon>
        <taxon>Panpulmonata</taxon>
        <taxon>Sacoglossa</taxon>
        <taxon>Placobranchoidea</taxon>
        <taxon>Plakobranchidae</taxon>
        <taxon>Elysia</taxon>
    </lineage>
</organism>
<sequence length="114" mass="12303">MCRPYFADKCHRLSLQTSSNAARVKGRAKGVPDSSDSHSGDHPRATSLSVLSVTAVCSSREDLPCLDSVCCFPQNTLIVEAHKVCLTAKLVALVNLYWSSIPVLKHAFSSASRV</sequence>
<dbReference type="AlphaFoldDB" id="A0AAE1BFK4"/>
<dbReference type="EMBL" id="JAWDGP010000055">
    <property type="protein sequence ID" value="KAK3804057.1"/>
    <property type="molecule type" value="Genomic_DNA"/>
</dbReference>
<gene>
    <name evidence="2" type="ORF">RRG08_028975</name>
</gene>
<evidence type="ECO:0000313" key="2">
    <source>
        <dbReference type="EMBL" id="KAK3804057.1"/>
    </source>
</evidence>
<proteinExistence type="predicted"/>
<protein>
    <submittedName>
        <fullName evidence="2">Uncharacterized protein</fullName>
    </submittedName>
</protein>
<evidence type="ECO:0000256" key="1">
    <source>
        <dbReference type="SAM" id="MobiDB-lite"/>
    </source>
</evidence>
<keyword evidence="3" id="KW-1185">Reference proteome</keyword>
<feature type="region of interest" description="Disordered" evidence="1">
    <location>
        <begin position="21"/>
        <end position="45"/>
    </location>
</feature>
<evidence type="ECO:0000313" key="3">
    <source>
        <dbReference type="Proteomes" id="UP001283361"/>
    </source>
</evidence>
<accession>A0AAE1BFK4</accession>
<feature type="compositionally biased region" description="Basic and acidic residues" evidence="1">
    <location>
        <begin position="35"/>
        <end position="44"/>
    </location>
</feature>